<dbReference type="Proteomes" id="UP001499942">
    <property type="component" value="Unassembled WGS sequence"/>
</dbReference>
<evidence type="ECO:0000259" key="3">
    <source>
        <dbReference type="PROSITE" id="PS50075"/>
    </source>
</evidence>
<protein>
    <recommendedName>
        <fullName evidence="3">Carrier domain-containing protein</fullName>
    </recommendedName>
</protein>
<dbReference type="InterPro" id="IPR036736">
    <property type="entry name" value="ACP-like_sf"/>
</dbReference>
<reference evidence="4 5" key="1">
    <citation type="journal article" date="2019" name="Int. J. Syst. Evol. Microbiol.">
        <title>The Global Catalogue of Microorganisms (GCM) 10K type strain sequencing project: providing services to taxonomists for standard genome sequencing and annotation.</title>
        <authorList>
            <consortium name="The Broad Institute Genomics Platform"/>
            <consortium name="The Broad Institute Genome Sequencing Center for Infectious Disease"/>
            <person name="Wu L."/>
            <person name="Ma J."/>
        </authorList>
    </citation>
    <scope>NUCLEOTIDE SEQUENCE [LARGE SCALE GENOMIC DNA]</scope>
    <source>
        <strain evidence="4 5">JCM 5062</strain>
    </source>
</reference>
<dbReference type="Gene3D" id="1.10.1200.10">
    <property type="entry name" value="ACP-like"/>
    <property type="match status" value="1"/>
</dbReference>
<dbReference type="PANTHER" id="PTHR44845">
    <property type="entry name" value="CARRIER DOMAIN-CONTAINING PROTEIN"/>
    <property type="match status" value="1"/>
</dbReference>
<dbReference type="SMART" id="SM00823">
    <property type="entry name" value="PKS_PP"/>
    <property type="match status" value="1"/>
</dbReference>
<dbReference type="SUPFAM" id="SSF47336">
    <property type="entry name" value="ACP-like"/>
    <property type="match status" value="1"/>
</dbReference>
<gene>
    <name evidence="4" type="ORF">GCM10010393_11980</name>
</gene>
<dbReference type="InterPro" id="IPR020806">
    <property type="entry name" value="PKS_PP-bd"/>
</dbReference>
<sequence>MLNERIHQIWARELNLEDFADTDDFFELGGHSLIMTRIQAAIQQEIGIEVPMDELFRNPTVAEISAHLAQAPTAA</sequence>
<evidence type="ECO:0000313" key="5">
    <source>
        <dbReference type="Proteomes" id="UP001499942"/>
    </source>
</evidence>
<name>A0ABN3LEP9_9ACTN</name>
<evidence type="ECO:0000313" key="4">
    <source>
        <dbReference type="EMBL" id="GAA2482858.1"/>
    </source>
</evidence>
<proteinExistence type="predicted"/>
<evidence type="ECO:0000256" key="2">
    <source>
        <dbReference type="ARBA" id="ARBA00022553"/>
    </source>
</evidence>
<dbReference type="InterPro" id="IPR009081">
    <property type="entry name" value="PP-bd_ACP"/>
</dbReference>
<accession>A0ABN3LEP9</accession>
<keyword evidence="5" id="KW-1185">Reference proteome</keyword>
<comment type="caution">
    <text evidence="4">The sequence shown here is derived from an EMBL/GenBank/DDBJ whole genome shotgun (WGS) entry which is preliminary data.</text>
</comment>
<dbReference type="Pfam" id="PF00550">
    <property type="entry name" value="PP-binding"/>
    <property type="match status" value="1"/>
</dbReference>
<dbReference type="PROSITE" id="PS50075">
    <property type="entry name" value="CARRIER"/>
    <property type="match status" value="1"/>
</dbReference>
<dbReference type="PANTHER" id="PTHR44845:SF6">
    <property type="entry name" value="BETA-ALANINE-ACTIVATING ENZYME"/>
    <property type="match status" value="1"/>
</dbReference>
<dbReference type="RefSeq" id="WP_344357301.1">
    <property type="nucleotide sequence ID" value="NZ_BAAASR010000006.1"/>
</dbReference>
<dbReference type="EMBL" id="BAAASR010000006">
    <property type="protein sequence ID" value="GAA2482858.1"/>
    <property type="molecule type" value="Genomic_DNA"/>
</dbReference>
<organism evidence="4 5">
    <name type="scientific">Streptomyces gobitricini</name>
    <dbReference type="NCBI Taxonomy" id="68211"/>
    <lineage>
        <taxon>Bacteria</taxon>
        <taxon>Bacillati</taxon>
        <taxon>Actinomycetota</taxon>
        <taxon>Actinomycetes</taxon>
        <taxon>Kitasatosporales</taxon>
        <taxon>Streptomycetaceae</taxon>
        <taxon>Streptomyces</taxon>
    </lineage>
</organism>
<keyword evidence="1" id="KW-0596">Phosphopantetheine</keyword>
<keyword evidence="2" id="KW-0597">Phosphoprotein</keyword>
<feature type="domain" description="Carrier" evidence="3">
    <location>
        <begin position="1"/>
        <end position="72"/>
    </location>
</feature>
<evidence type="ECO:0000256" key="1">
    <source>
        <dbReference type="ARBA" id="ARBA00022450"/>
    </source>
</evidence>